<evidence type="ECO:0000256" key="5">
    <source>
        <dbReference type="ARBA" id="ARBA00023242"/>
    </source>
</evidence>
<dbReference type="STRING" id="1036612.A0A1L9T9D9"/>
<keyword evidence="4" id="KW-0804">Transcription</keyword>
<feature type="compositionally biased region" description="Low complexity" evidence="6">
    <location>
        <begin position="534"/>
        <end position="543"/>
    </location>
</feature>
<organism evidence="8 9">
    <name type="scientific">Aspergillus sydowii CBS 593.65</name>
    <dbReference type="NCBI Taxonomy" id="1036612"/>
    <lineage>
        <taxon>Eukaryota</taxon>
        <taxon>Fungi</taxon>
        <taxon>Dikarya</taxon>
        <taxon>Ascomycota</taxon>
        <taxon>Pezizomycotina</taxon>
        <taxon>Eurotiomycetes</taxon>
        <taxon>Eurotiomycetidae</taxon>
        <taxon>Eurotiales</taxon>
        <taxon>Aspergillaceae</taxon>
        <taxon>Aspergillus</taxon>
        <taxon>Aspergillus subgen. Nidulantes</taxon>
    </lineage>
</organism>
<feature type="region of interest" description="Disordered" evidence="6">
    <location>
        <begin position="54"/>
        <end position="142"/>
    </location>
</feature>
<accession>A0A1L9T9D9</accession>
<dbReference type="OrthoDB" id="271595at2759"/>
<dbReference type="GO" id="GO:0003677">
    <property type="term" value="F:DNA binding"/>
    <property type="evidence" value="ECO:0007669"/>
    <property type="project" value="UniProtKB-KW"/>
</dbReference>
<dbReference type="CDD" id="cd00067">
    <property type="entry name" value="GAL4"/>
    <property type="match status" value="1"/>
</dbReference>
<keyword evidence="2" id="KW-0805">Transcription regulation</keyword>
<keyword evidence="1" id="KW-0479">Metal-binding</keyword>
<dbReference type="GO" id="GO:0008270">
    <property type="term" value="F:zinc ion binding"/>
    <property type="evidence" value="ECO:0007669"/>
    <property type="project" value="InterPro"/>
</dbReference>
<feature type="domain" description="Zn(2)-C6 fungal-type" evidence="7">
    <location>
        <begin position="23"/>
        <end position="52"/>
    </location>
</feature>
<dbReference type="Gene3D" id="4.10.240.10">
    <property type="entry name" value="Zn(2)-C6 fungal-type DNA-binding domain"/>
    <property type="match status" value="1"/>
</dbReference>
<dbReference type="InterPro" id="IPR050797">
    <property type="entry name" value="Carb_Metab_Trans_Reg"/>
</dbReference>
<sequence>MGPPSSHTRSPSAQSPAKCATRACDQCRLRKTRCSLSRPCGLCVSMGFECTFLRPQKKRGPPAHRVSQIRQQQDQSRRTGSRADLTFLTETEPHAPPTVSSLSPNPLESAAGGQVLLPQSDQQHQASHYSDPSRKDYDTGLLGSGTAAAPAWNGTPELEYWLPDSFSSQPYPSFGFQGSNIFVKQSLPPIIDENVDVGLGNSAPFMPNDNLMGVRHAGDVGALQTEFWPSYINEPSIIPWIDVYFDRLHPTLPVLNRSSLFTRIVQQEHRRNPQFGAMILSLCAFSLTQPIDISERPTSSSRADQAKVLVTEATRMRTSSDFGENPSIEAVLSSFFLFGYLFGSNQHNAARLRLREAMDLASTLGLNNPATYADCSTEEKGLWLRTYLVLSVTERAYALQRQHPISFTGRPLDIIRAADEIRNATQRLVSGIIVHTEKDAAGMMGLALLMEIFDAIDEDILICWNARCNISTKHGDGKCHILTEAKALSIYQNLARVSDASRYRCGGRNSDRFEPEFLDESRRNSYRGDDHTNDQTTSTNTSQRALLPSRGNGDGEDREDINNEARILRDFVFLSETQCADILVTQKWVQDRLWNLCFSHGLLSSQPQPLHPGLSFGYAQQNAEKALRLCRLLRISALEAHGVGIIEKLYNIATSALLTAHSDPGRAEGSLQMSESMRALAGHYMKLMQTLRGGNHPYVAQYKANLASFGWVEGSNNNAWA</sequence>
<dbReference type="VEuPathDB" id="FungiDB:ASPSYDRAFT_391084"/>
<dbReference type="PROSITE" id="PS00463">
    <property type="entry name" value="ZN2_CY6_FUNGAL_1"/>
    <property type="match status" value="1"/>
</dbReference>
<dbReference type="InterPro" id="IPR007219">
    <property type="entry name" value="XnlR_reg_dom"/>
</dbReference>
<dbReference type="Proteomes" id="UP000184356">
    <property type="component" value="Unassembled WGS sequence"/>
</dbReference>
<evidence type="ECO:0000256" key="6">
    <source>
        <dbReference type="SAM" id="MobiDB-lite"/>
    </source>
</evidence>
<feature type="compositionally biased region" description="Low complexity" evidence="6">
    <location>
        <begin position="65"/>
        <end position="74"/>
    </location>
</feature>
<gene>
    <name evidence="8" type="ORF">ASPSYDRAFT_391084</name>
</gene>
<dbReference type="AlphaFoldDB" id="A0A1L9T9D9"/>
<dbReference type="EMBL" id="KV878591">
    <property type="protein sequence ID" value="OJJ55913.1"/>
    <property type="molecule type" value="Genomic_DNA"/>
</dbReference>
<dbReference type="Pfam" id="PF00172">
    <property type="entry name" value="Zn_clus"/>
    <property type="match status" value="1"/>
</dbReference>
<dbReference type="GO" id="GO:0006351">
    <property type="term" value="P:DNA-templated transcription"/>
    <property type="evidence" value="ECO:0007669"/>
    <property type="project" value="InterPro"/>
</dbReference>
<feature type="compositionally biased region" description="Basic and acidic residues" evidence="6">
    <location>
        <begin position="514"/>
        <end position="533"/>
    </location>
</feature>
<evidence type="ECO:0000256" key="1">
    <source>
        <dbReference type="ARBA" id="ARBA00022723"/>
    </source>
</evidence>
<dbReference type="Pfam" id="PF04082">
    <property type="entry name" value="Fungal_trans"/>
    <property type="match status" value="1"/>
</dbReference>
<dbReference type="PANTHER" id="PTHR31668:SF30">
    <property type="entry name" value="ZN(II)2CYS6 TRANSCRIPTION FACTOR (EUROFUNG)"/>
    <property type="match status" value="1"/>
</dbReference>
<keyword evidence="9" id="KW-1185">Reference proteome</keyword>
<evidence type="ECO:0000256" key="2">
    <source>
        <dbReference type="ARBA" id="ARBA00023015"/>
    </source>
</evidence>
<dbReference type="SUPFAM" id="SSF57701">
    <property type="entry name" value="Zn2/Cys6 DNA-binding domain"/>
    <property type="match status" value="1"/>
</dbReference>
<keyword evidence="5" id="KW-0539">Nucleus</keyword>
<dbReference type="InterPro" id="IPR036864">
    <property type="entry name" value="Zn2-C6_fun-type_DNA-bd_sf"/>
</dbReference>
<dbReference type="PROSITE" id="PS50048">
    <property type="entry name" value="ZN2_CY6_FUNGAL_2"/>
    <property type="match status" value="1"/>
</dbReference>
<dbReference type="InterPro" id="IPR001138">
    <property type="entry name" value="Zn2Cys6_DnaBD"/>
</dbReference>
<dbReference type="RefSeq" id="XP_040699719.1">
    <property type="nucleotide sequence ID" value="XM_040845832.1"/>
</dbReference>
<feature type="region of interest" description="Disordered" evidence="6">
    <location>
        <begin position="514"/>
        <end position="559"/>
    </location>
</feature>
<feature type="compositionally biased region" description="Polar residues" evidence="6">
    <location>
        <begin position="117"/>
        <end position="130"/>
    </location>
</feature>
<keyword evidence="3" id="KW-0238">DNA-binding</keyword>
<dbReference type="SMART" id="SM00066">
    <property type="entry name" value="GAL4"/>
    <property type="match status" value="1"/>
</dbReference>
<dbReference type="CDD" id="cd12148">
    <property type="entry name" value="fungal_TF_MHR"/>
    <property type="match status" value="1"/>
</dbReference>
<dbReference type="PANTHER" id="PTHR31668">
    <property type="entry name" value="GLUCOSE TRANSPORT TRANSCRIPTION REGULATOR RGT1-RELATED-RELATED"/>
    <property type="match status" value="1"/>
</dbReference>
<protein>
    <recommendedName>
        <fullName evidence="7">Zn(2)-C6 fungal-type domain-containing protein</fullName>
    </recommendedName>
</protein>
<reference evidence="9" key="1">
    <citation type="journal article" date="2017" name="Genome Biol.">
        <title>Comparative genomics reveals high biological diversity and specific adaptations in the industrially and medically important fungal genus Aspergillus.</title>
        <authorList>
            <person name="de Vries R.P."/>
            <person name="Riley R."/>
            <person name="Wiebenga A."/>
            <person name="Aguilar-Osorio G."/>
            <person name="Amillis S."/>
            <person name="Uchima C.A."/>
            <person name="Anderluh G."/>
            <person name="Asadollahi M."/>
            <person name="Askin M."/>
            <person name="Barry K."/>
            <person name="Battaglia E."/>
            <person name="Bayram O."/>
            <person name="Benocci T."/>
            <person name="Braus-Stromeyer S.A."/>
            <person name="Caldana C."/>
            <person name="Canovas D."/>
            <person name="Cerqueira G.C."/>
            <person name="Chen F."/>
            <person name="Chen W."/>
            <person name="Choi C."/>
            <person name="Clum A."/>
            <person name="Dos Santos R.A."/>
            <person name="Damasio A.R."/>
            <person name="Diallinas G."/>
            <person name="Emri T."/>
            <person name="Fekete E."/>
            <person name="Flipphi M."/>
            <person name="Freyberg S."/>
            <person name="Gallo A."/>
            <person name="Gournas C."/>
            <person name="Habgood R."/>
            <person name="Hainaut M."/>
            <person name="Harispe M.L."/>
            <person name="Henrissat B."/>
            <person name="Hilden K.S."/>
            <person name="Hope R."/>
            <person name="Hossain A."/>
            <person name="Karabika E."/>
            <person name="Karaffa L."/>
            <person name="Karanyi Z."/>
            <person name="Krasevec N."/>
            <person name="Kuo A."/>
            <person name="Kusch H."/>
            <person name="LaButti K."/>
            <person name="Lagendijk E.L."/>
            <person name="Lapidus A."/>
            <person name="Levasseur A."/>
            <person name="Lindquist E."/>
            <person name="Lipzen A."/>
            <person name="Logrieco A.F."/>
            <person name="MacCabe A."/>
            <person name="Maekelae M.R."/>
            <person name="Malavazi I."/>
            <person name="Melin P."/>
            <person name="Meyer V."/>
            <person name="Mielnichuk N."/>
            <person name="Miskei M."/>
            <person name="Molnar A.P."/>
            <person name="Mule G."/>
            <person name="Ngan C.Y."/>
            <person name="Orejas M."/>
            <person name="Orosz E."/>
            <person name="Ouedraogo J.P."/>
            <person name="Overkamp K.M."/>
            <person name="Park H.-S."/>
            <person name="Perrone G."/>
            <person name="Piumi F."/>
            <person name="Punt P.J."/>
            <person name="Ram A.F."/>
            <person name="Ramon A."/>
            <person name="Rauscher S."/>
            <person name="Record E."/>
            <person name="Riano-Pachon D.M."/>
            <person name="Robert V."/>
            <person name="Roehrig J."/>
            <person name="Ruller R."/>
            <person name="Salamov A."/>
            <person name="Salih N.S."/>
            <person name="Samson R.A."/>
            <person name="Sandor E."/>
            <person name="Sanguinetti M."/>
            <person name="Schuetze T."/>
            <person name="Sepcic K."/>
            <person name="Shelest E."/>
            <person name="Sherlock G."/>
            <person name="Sophianopoulou V."/>
            <person name="Squina F.M."/>
            <person name="Sun H."/>
            <person name="Susca A."/>
            <person name="Todd R.B."/>
            <person name="Tsang A."/>
            <person name="Unkles S.E."/>
            <person name="van de Wiele N."/>
            <person name="van Rossen-Uffink D."/>
            <person name="Oliveira J.V."/>
            <person name="Vesth T.C."/>
            <person name="Visser J."/>
            <person name="Yu J.-H."/>
            <person name="Zhou M."/>
            <person name="Andersen M.R."/>
            <person name="Archer D.B."/>
            <person name="Baker S.E."/>
            <person name="Benoit I."/>
            <person name="Brakhage A.A."/>
            <person name="Braus G.H."/>
            <person name="Fischer R."/>
            <person name="Frisvad J.C."/>
            <person name="Goldman G.H."/>
            <person name="Houbraken J."/>
            <person name="Oakley B."/>
            <person name="Pocsi I."/>
            <person name="Scazzocchio C."/>
            <person name="Seiboth B."/>
            <person name="vanKuyk P.A."/>
            <person name="Wortman J."/>
            <person name="Dyer P.S."/>
            <person name="Grigoriev I.V."/>
        </authorList>
    </citation>
    <scope>NUCLEOTIDE SEQUENCE [LARGE SCALE GENOMIC DNA]</scope>
    <source>
        <strain evidence="9">CBS 593.65</strain>
    </source>
</reference>
<dbReference type="GeneID" id="63761905"/>
<dbReference type="GO" id="GO:0000981">
    <property type="term" value="F:DNA-binding transcription factor activity, RNA polymerase II-specific"/>
    <property type="evidence" value="ECO:0007669"/>
    <property type="project" value="InterPro"/>
</dbReference>
<proteinExistence type="predicted"/>
<name>A0A1L9T9D9_9EURO</name>
<evidence type="ECO:0000313" key="8">
    <source>
        <dbReference type="EMBL" id="OJJ55913.1"/>
    </source>
</evidence>
<evidence type="ECO:0000256" key="4">
    <source>
        <dbReference type="ARBA" id="ARBA00023163"/>
    </source>
</evidence>
<evidence type="ECO:0000259" key="7">
    <source>
        <dbReference type="PROSITE" id="PS50048"/>
    </source>
</evidence>
<evidence type="ECO:0000313" key="9">
    <source>
        <dbReference type="Proteomes" id="UP000184356"/>
    </source>
</evidence>
<evidence type="ECO:0000256" key="3">
    <source>
        <dbReference type="ARBA" id="ARBA00023125"/>
    </source>
</evidence>